<protein>
    <submittedName>
        <fullName evidence="5">Cobalt ABC transporter ATPase</fullName>
    </submittedName>
</protein>
<dbReference type="RefSeq" id="WP_012056940.1">
    <property type="nucleotide sequence ID" value="NZ_CP007389.1"/>
</dbReference>
<reference evidence="5 6" key="1">
    <citation type="submission" date="2014-02" db="EMBL/GenBank/DDBJ databases">
        <title>Diversity of Thermotogales isolates from hydrothermal vents.</title>
        <authorList>
            <person name="Haverkamp T.H.A."/>
            <person name="Lossouarn J."/>
            <person name="Geslin C."/>
            <person name="Nesbo C.L."/>
        </authorList>
    </citation>
    <scope>NUCLEOTIDE SEQUENCE [LARGE SCALE GENOMIC DNA]</scope>
    <source>
        <strain evidence="5 6">431</strain>
    </source>
</reference>
<feature type="domain" description="ABC transporter" evidence="4">
    <location>
        <begin position="2"/>
        <end position="231"/>
    </location>
</feature>
<dbReference type="Proteomes" id="UP000185490">
    <property type="component" value="Chromosome"/>
</dbReference>
<evidence type="ECO:0000256" key="2">
    <source>
        <dbReference type="ARBA" id="ARBA00022741"/>
    </source>
</evidence>
<name>A0ABN4V208_9BACT</name>
<dbReference type="Pfam" id="PF00005">
    <property type="entry name" value="ABC_tran"/>
    <property type="match status" value="1"/>
</dbReference>
<evidence type="ECO:0000256" key="3">
    <source>
        <dbReference type="ARBA" id="ARBA00022840"/>
    </source>
</evidence>
<dbReference type="InterPro" id="IPR003439">
    <property type="entry name" value="ABC_transporter-like_ATP-bd"/>
</dbReference>
<evidence type="ECO:0000313" key="5">
    <source>
        <dbReference type="EMBL" id="APT73727.1"/>
    </source>
</evidence>
<evidence type="ECO:0000256" key="1">
    <source>
        <dbReference type="ARBA" id="ARBA00022448"/>
    </source>
</evidence>
<accession>A0ABN4V208</accession>
<dbReference type="PROSITE" id="PS00211">
    <property type="entry name" value="ABC_TRANSPORTER_1"/>
    <property type="match status" value="1"/>
</dbReference>
<dbReference type="InterPro" id="IPR050095">
    <property type="entry name" value="ECF_ABC_transporter_ATP-bd"/>
</dbReference>
<keyword evidence="2" id="KW-0547">Nucleotide-binding</keyword>
<dbReference type="InterPro" id="IPR027417">
    <property type="entry name" value="P-loop_NTPase"/>
</dbReference>
<dbReference type="SMART" id="SM00382">
    <property type="entry name" value="AAA"/>
    <property type="match status" value="1"/>
</dbReference>
<dbReference type="InterPro" id="IPR017871">
    <property type="entry name" value="ABC_transporter-like_CS"/>
</dbReference>
<dbReference type="InterPro" id="IPR015856">
    <property type="entry name" value="ABC_transpr_CbiO/EcfA_su"/>
</dbReference>
<gene>
    <name evidence="5" type="ORF">BW47_03870</name>
</gene>
<evidence type="ECO:0000259" key="4">
    <source>
        <dbReference type="PROSITE" id="PS50893"/>
    </source>
</evidence>
<dbReference type="SUPFAM" id="SSF52540">
    <property type="entry name" value="P-loop containing nucleoside triphosphate hydrolases"/>
    <property type="match status" value="1"/>
</dbReference>
<organism evidence="5 6">
    <name type="scientific">Thermosipho melanesiensis</name>
    <dbReference type="NCBI Taxonomy" id="46541"/>
    <lineage>
        <taxon>Bacteria</taxon>
        <taxon>Thermotogati</taxon>
        <taxon>Thermotogota</taxon>
        <taxon>Thermotogae</taxon>
        <taxon>Thermotogales</taxon>
        <taxon>Fervidobacteriaceae</taxon>
        <taxon>Thermosipho</taxon>
    </lineage>
</organism>
<keyword evidence="6" id="KW-1185">Reference proteome</keyword>
<keyword evidence="3" id="KW-0067">ATP-binding</keyword>
<sequence length="237" mass="27159">MIELKNISFGYDKEYVLENVTLCFPKNKKIAILGNNGCGKTTLLLICSGLLKPKKGKIYLDNTLVKNKELRKKVGIVFQNPDTQLLPVKVYQDISFGLFNLGYEKSFVEKRVKEIIKEFEMESLKDKPTQFLSYGQKKLVSIADIVALNPEYILLDEPDSYLDYKSFIRIQKILDKLLKKGKTIVISTHNSDFAYQWADYVYIIDNKKVILEGNPSFVFSKKDILEKTNLKIPGGVL</sequence>
<dbReference type="Gene3D" id="3.40.50.300">
    <property type="entry name" value="P-loop containing nucleotide triphosphate hydrolases"/>
    <property type="match status" value="1"/>
</dbReference>
<dbReference type="EMBL" id="CP007389">
    <property type="protein sequence ID" value="APT73727.1"/>
    <property type="molecule type" value="Genomic_DNA"/>
</dbReference>
<dbReference type="InterPro" id="IPR003593">
    <property type="entry name" value="AAA+_ATPase"/>
</dbReference>
<dbReference type="PROSITE" id="PS50893">
    <property type="entry name" value="ABC_TRANSPORTER_2"/>
    <property type="match status" value="1"/>
</dbReference>
<evidence type="ECO:0000313" key="6">
    <source>
        <dbReference type="Proteomes" id="UP000185490"/>
    </source>
</evidence>
<dbReference type="PANTHER" id="PTHR43553">
    <property type="entry name" value="HEAVY METAL TRANSPORTER"/>
    <property type="match status" value="1"/>
</dbReference>
<proteinExistence type="predicted"/>
<dbReference type="CDD" id="cd03225">
    <property type="entry name" value="ABC_cobalt_CbiO_domain1"/>
    <property type="match status" value="1"/>
</dbReference>
<keyword evidence="1" id="KW-0813">Transport</keyword>